<keyword evidence="3 5" id="KW-1133">Transmembrane helix</keyword>
<dbReference type="PANTHER" id="PTHR12483">
    <property type="entry name" value="SOLUTE CARRIER FAMILY 31 COPPER TRANSPORTERS"/>
    <property type="match status" value="1"/>
</dbReference>
<evidence type="ECO:0000256" key="3">
    <source>
        <dbReference type="ARBA" id="ARBA00022989"/>
    </source>
</evidence>
<name>A0A8K0CV96_IGNLU</name>
<comment type="subcellular location">
    <subcellularLocation>
        <location evidence="1 5">Membrane</location>
        <topology evidence="1 5">Multi-pass membrane protein</topology>
    </subcellularLocation>
</comment>
<dbReference type="GO" id="GO:0005375">
    <property type="term" value="F:copper ion transmembrane transporter activity"/>
    <property type="evidence" value="ECO:0007669"/>
    <property type="project" value="UniProtKB-UniRule"/>
</dbReference>
<keyword evidence="5" id="KW-0406">Ion transport</keyword>
<accession>A0A8K0CV96</accession>
<gene>
    <name evidence="6" type="ORF">ILUMI_11944</name>
</gene>
<evidence type="ECO:0000256" key="2">
    <source>
        <dbReference type="ARBA" id="ARBA00022692"/>
    </source>
</evidence>
<evidence type="ECO:0000256" key="4">
    <source>
        <dbReference type="ARBA" id="ARBA00023136"/>
    </source>
</evidence>
<keyword evidence="5" id="KW-0187">Copper transport</keyword>
<comment type="similarity">
    <text evidence="5">Belongs to the copper transporter (Ctr) (TC 1.A.56) family. SLC31A subfamily.</text>
</comment>
<keyword evidence="5" id="KW-0813">Transport</keyword>
<sequence length="205" mass="23114">MYMYFWWSTVVDNFLFYGYNIKSAAGLISTCLGLMALAVVFEWLKLIQARLRQRELFLRAKQIRTICPPSESSTLLFSGRHMIQPVNITLCDRIMLIIWDIFVWFNMQTLGYLLMLAVMVYNGWMVIALILGSAVGYFLFGPSFMKLNLQNCQIIQETFCSLNCSEQEQDGETTPALGASTSAVSITKTPSQVSVCVHAQASESA</sequence>
<feature type="transmembrane region" description="Helical" evidence="5">
    <location>
        <begin position="24"/>
        <end position="44"/>
    </location>
</feature>
<keyword evidence="4 5" id="KW-0472">Membrane</keyword>
<dbReference type="Proteomes" id="UP000801492">
    <property type="component" value="Unassembled WGS sequence"/>
</dbReference>
<organism evidence="6 7">
    <name type="scientific">Ignelater luminosus</name>
    <name type="common">Cucubano</name>
    <name type="synonym">Pyrophorus luminosus</name>
    <dbReference type="NCBI Taxonomy" id="2038154"/>
    <lineage>
        <taxon>Eukaryota</taxon>
        <taxon>Metazoa</taxon>
        <taxon>Ecdysozoa</taxon>
        <taxon>Arthropoda</taxon>
        <taxon>Hexapoda</taxon>
        <taxon>Insecta</taxon>
        <taxon>Pterygota</taxon>
        <taxon>Neoptera</taxon>
        <taxon>Endopterygota</taxon>
        <taxon>Coleoptera</taxon>
        <taxon>Polyphaga</taxon>
        <taxon>Elateriformia</taxon>
        <taxon>Elateroidea</taxon>
        <taxon>Elateridae</taxon>
        <taxon>Agrypninae</taxon>
        <taxon>Pyrophorini</taxon>
        <taxon>Ignelater</taxon>
    </lineage>
</organism>
<keyword evidence="7" id="KW-1185">Reference proteome</keyword>
<keyword evidence="5" id="KW-0186">Copper</keyword>
<evidence type="ECO:0000256" key="1">
    <source>
        <dbReference type="ARBA" id="ARBA00004141"/>
    </source>
</evidence>
<dbReference type="PANTHER" id="PTHR12483:SF27">
    <property type="entry name" value="COPPER TRANSPORT PROTEIN CTR1"/>
    <property type="match status" value="1"/>
</dbReference>
<dbReference type="Pfam" id="PF04145">
    <property type="entry name" value="Ctr"/>
    <property type="match status" value="1"/>
</dbReference>
<proteinExistence type="inferred from homology"/>
<reference evidence="6" key="1">
    <citation type="submission" date="2019-08" db="EMBL/GenBank/DDBJ databases">
        <title>The genome of the North American firefly Photinus pyralis.</title>
        <authorList>
            <consortium name="Photinus pyralis genome working group"/>
            <person name="Fallon T.R."/>
            <person name="Sander Lower S.E."/>
            <person name="Weng J.-K."/>
        </authorList>
    </citation>
    <scope>NUCLEOTIDE SEQUENCE</scope>
    <source>
        <strain evidence="6">TRF0915ILg1</strain>
        <tissue evidence="6">Whole body</tissue>
    </source>
</reference>
<dbReference type="OrthoDB" id="73901at2759"/>
<keyword evidence="2 5" id="KW-0812">Transmembrane</keyword>
<dbReference type="AlphaFoldDB" id="A0A8K0CV96"/>
<dbReference type="InterPro" id="IPR007274">
    <property type="entry name" value="Cop_transporter"/>
</dbReference>
<dbReference type="EMBL" id="VTPC01007218">
    <property type="protein sequence ID" value="KAF2894219.1"/>
    <property type="molecule type" value="Genomic_DNA"/>
</dbReference>
<dbReference type="GO" id="GO:0005886">
    <property type="term" value="C:plasma membrane"/>
    <property type="evidence" value="ECO:0007669"/>
    <property type="project" value="TreeGrafter"/>
</dbReference>
<evidence type="ECO:0000313" key="6">
    <source>
        <dbReference type="EMBL" id="KAF2894219.1"/>
    </source>
</evidence>
<feature type="transmembrane region" description="Helical" evidence="5">
    <location>
        <begin position="90"/>
        <end position="107"/>
    </location>
</feature>
<evidence type="ECO:0000313" key="7">
    <source>
        <dbReference type="Proteomes" id="UP000801492"/>
    </source>
</evidence>
<feature type="transmembrane region" description="Helical" evidence="5">
    <location>
        <begin position="113"/>
        <end position="140"/>
    </location>
</feature>
<evidence type="ECO:0000256" key="5">
    <source>
        <dbReference type="RuleBase" id="RU367022"/>
    </source>
</evidence>
<comment type="caution">
    <text evidence="6">The sequence shown here is derived from an EMBL/GenBank/DDBJ whole genome shotgun (WGS) entry which is preliminary data.</text>
</comment>
<protein>
    <recommendedName>
        <fullName evidence="5">Copper transport protein</fullName>
    </recommendedName>
</protein>